<evidence type="ECO:0000256" key="12">
    <source>
        <dbReference type="RuleBase" id="RU367126"/>
    </source>
</evidence>
<keyword evidence="6 12" id="KW-0862">Zinc</keyword>
<dbReference type="SUPFAM" id="SSF54791">
    <property type="entry name" value="Eukaryotic type KH-domain (KH-domain type I)"/>
    <property type="match status" value="1"/>
</dbReference>
<keyword evidence="4 12" id="KW-0479">Metal-binding</keyword>
<dbReference type="GO" id="GO:0008270">
    <property type="term" value="F:zinc ion binding"/>
    <property type="evidence" value="ECO:0007669"/>
    <property type="project" value="UniProtKB-UniRule"/>
</dbReference>
<keyword evidence="8 12" id="KW-0508">mRNA splicing</keyword>
<feature type="region of interest" description="Disordered" evidence="13">
    <location>
        <begin position="98"/>
        <end position="120"/>
    </location>
</feature>
<dbReference type="PANTHER" id="PTHR11208">
    <property type="entry name" value="RNA-BINDING PROTEIN RELATED"/>
    <property type="match status" value="1"/>
</dbReference>
<evidence type="ECO:0000256" key="1">
    <source>
        <dbReference type="ARBA" id="ARBA00004123"/>
    </source>
</evidence>
<reference evidence="15" key="1">
    <citation type="submission" date="2021-01" db="EMBL/GenBank/DDBJ databases">
        <authorList>
            <person name="Corre E."/>
            <person name="Pelletier E."/>
            <person name="Niang G."/>
            <person name="Scheremetjew M."/>
            <person name="Finn R."/>
            <person name="Kale V."/>
            <person name="Holt S."/>
            <person name="Cochrane G."/>
            <person name="Meng A."/>
            <person name="Brown T."/>
            <person name="Cohen L."/>
        </authorList>
    </citation>
    <scope>NUCLEOTIDE SEQUENCE</scope>
    <source>
        <strain evidence="15">NY070348D</strain>
    </source>
</reference>
<dbReference type="Gene3D" id="4.10.60.10">
    <property type="entry name" value="Zinc finger, CCHC-type"/>
    <property type="match status" value="1"/>
</dbReference>
<dbReference type="InterPro" id="IPR036875">
    <property type="entry name" value="Znf_CCHC_sf"/>
</dbReference>
<feature type="compositionally biased region" description="Basic and acidic residues" evidence="13">
    <location>
        <begin position="418"/>
        <end position="434"/>
    </location>
</feature>
<dbReference type="EMBL" id="HBHK01010117">
    <property type="protein sequence ID" value="CAD9678874.1"/>
    <property type="molecule type" value="Transcribed_RNA"/>
</dbReference>
<dbReference type="InterPro" id="IPR004087">
    <property type="entry name" value="KH_dom"/>
</dbReference>
<feature type="domain" description="CCHC-type" evidence="14">
    <location>
        <begin position="340"/>
        <end position="355"/>
    </location>
</feature>
<evidence type="ECO:0000313" key="15">
    <source>
        <dbReference type="EMBL" id="CAD9678874.1"/>
    </source>
</evidence>
<dbReference type="InterPro" id="IPR032570">
    <property type="entry name" value="SF1-HH"/>
</dbReference>
<dbReference type="InterPro" id="IPR036612">
    <property type="entry name" value="KH_dom_type_1_sf"/>
</dbReference>
<gene>
    <name evidence="15" type="ORF">QSP1433_LOCUS6345</name>
</gene>
<protein>
    <recommendedName>
        <fullName evidence="12">Branchpoint-bridging protein</fullName>
    </recommendedName>
</protein>
<keyword evidence="3 12" id="KW-0507">mRNA processing</keyword>
<dbReference type="Gene3D" id="6.10.140.1790">
    <property type="match status" value="1"/>
</dbReference>
<evidence type="ECO:0000256" key="6">
    <source>
        <dbReference type="ARBA" id="ARBA00022833"/>
    </source>
</evidence>
<dbReference type="PROSITE" id="PS50084">
    <property type="entry name" value="KH_TYPE_1"/>
    <property type="match status" value="1"/>
</dbReference>
<dbReference type="GO" id="GO:0000398">
    <property type="term" value="P:mRNA splicing, via spliceosome"/>
    <property type="evidence" value="ECO:0007669"/>
    <property type="project" value="UniProtKB-UniRule"/>
</dbReference>
<dbReference type="Gene3D" id="3.30.1370.10">
    <property type="entry name" value="K Homology domain, type 1"/>
    <property type="match status" value="1"/>
</dbReference>
<keyword evidence="9 12" id="KW-0539">Nucleus</keyword>
<dbReference type="InterPro" id="IPR047086">
    <property type="entry name" value="SF1-HH_sf"/>
</dbReference>
<proteinExistence type="inferred from homology"/>
<feature type="compositionally biased region" description="Basic and acidic residues" evidence="13">
    <location>
        <begin position="382"/>
        <end position="397"/>
    </location>
</feature>
<evidence type="ECO:0000256" key="3">
    <source>
        <dbReference type="ARBA" id="ARBA00022664"/>
    </source>
</evidence>
<feature type="region of interest" description="Disordered" evidence="13">
    <location>
        <begin position="156"/>
        <end position="184"/>
    </location>
</feature>
<dbReference type="PANTHER" id="PTHR11208:SF45">
    <property type="entry name" value="SPLICING FACTOR 1"/>
    <property type="match status" value="1"/>
</dbReference>
<evidence type="ECO:0000256" key="5">
    <source>
        <dbReference type="ARBA" id="ARBA00022771"/>
    </source>
</evidence>
<dbReference type="SMART" id="SM00322">
    <property type="entry name" value="KH"/>
    <property type="match status" value="1"/>
</dbReference>
<dbReference type="GO" id="GO:0003729">
    <property type="term" value="F:mRNA binding"/>
    <property type="evidence" value="ECO:0007669"/>
    <property type="project" value="TreeGrafter"/>
</dbReference>
<dbReference type="Pfam" id="PF22675">
    <property type="entry name" value="KH-I_KHDC4-BBP"/>
    <property type="match status" value="1"/>
</dbReference>
<dbReference type="GO" id="GO:0048024">
    <property type="term" value="P:regulation of mRNA splicing, via spliceosome"/>
    <property type="evidence" value="ECO:0007669"/>
    <property type="project" value="TreeGrafter"/>
</dbReference>
<comment type="subcellular location">
    <subcellularLocation>
        <location evidence="1 12">Nucleus</location>
    </subcellularLocation>
</comment>
<sequence>MDDQSRREAEAELGALAVKVFHPLKKWYTGLGQDHPLRKDCGEFPMFARVLGSWAHFDKVRKAFQSQTKKDIIDTIVIEKPTVDSNKRKSRWGYVNDKNAKRSSRWGDKKSDSATMAQPVTENTQVESLTLTQQKTFLLRLQLDQVQRKLITVAKDAKREEQNPNRSPSPEPIYDSNGKRTNTREVRMRAHLDSERLRITEELVKLNPSLKPAGMRAGRITRKVYVPVKDYPNYNFIGLIIGPRGLTQRRLEAESGTNISVRGKGSVKEGRGRRDARAAESMDDDLHVLIQGSTLEAVEKGVKAVEELLRPLDDSINSHKQNQLRELALINGTLREEVYCTNCGMPGHRHWECPKAEADRTYKMANVRCAICGDGSHPTSDCPEKNSKETSKTDQDKKLDTEFSQFMEELGEQVVKPEATKEVGRESKTGESEPRPALPSQPKPPGPVSPWVQLPQHMYPPQMYPYGMPPVGAWQPPLPPNGLPPPPGGGVPKPPPAPMPPPLPPPPPRR</sequence>
<evidence type="ECO:0000256" key="11">
    <source>
        <dbReference type="PROSITE-ProRule" id="PRU00117"/>
    </source>
</evidence>
<dbReference type="Pfam" id="PF16275">
    <property type="entry name" value="SF1-HH"/>
    <property type="match status" value="1"/>
</dbReference>
<feature type="compositionally biased region" description="Low complexity" evidence="13">
    <location>
        <begin position="449"/>
        <end position="470"/>
    </location>
</feature>
<feature type="compositionally biased region" description="Pro residues" evidence="13">
    <location>
        <begin position="436"/>
        <end position="448"/>
    </location>
</feature>
<feature type="compositionally biased region" description="Pro residues" evidence="13">
    <location>
        <begin position="476"/>
        <end position="510"/>
    </location>
</feature>
<evidence type="ECO:0000256" key="10">
    <source>
        <dbReference type="PROSITE-ProRule" id="PRU00047"/>
    </source>
</evidence>
<feature type="region of interest" description="Disordered" evidence="13">
    <location>
        <begin position="373"/>
        <end position="397"/>
    </location>
</feature>
<dbReference type="GO" id="GO:0005681">
    <property type="term" value="C:spliceosomal complex"/>
    <property type="evidence" value="ECO:0007669"/>
    <property type="project" value="UniProtKB-KW"/>
</dbReference>
<dbReference type="PROSITE" id="PS50158">
    <property type="entry name" value="ZF_CCHC"/>
    <property type="match status" value="1"/>
</dbReference>
<comment type="function">
    <text evidence="12">Necessary for the splicing of pre-mRNA. Has a role in the recognition of the branch site (5'-UACUAAC-3'), the pyrimidine tract and the 3'-splice site at the 3'-end of introns.</text>
</comment>
<dbReference type="AlphaFoldDB" id="A0A7S2RT12"/>
<comment type="similarity">
    <text evidence="2 12">Belongs to the BBP/SF1 family.</text>
</comment>
<dbReference type="GO" id="GO:0045131">
    <property type="term" value="F:pre-mRNA branch point binding"/>
    <property type="evidence" value="ECO:0007669"/>
    <property type="project" value="UniProtKB-UniRule"/>
</dbReference>
<dbReference type="InterPro" id="IPR045071">
    <property type="entry name" value="BBP-like"/>
</dbReference>
<accession>A0A7S2RT12</accession>
<evidence type="ECO:0000256" key="9">
    <source>
        <dbReference type="ARBA" id="ARBA00023242"/>
    </source>
</evidence>
<feature type="region of interest" description="Disordered" evidence="13">
    <location>
        <begin position="409"/>
        <end position="510"/>
    </location>
</feature>
<evidence type="ECO:0000259" key="14">
    <source>
        <dbReference type="PROSITE" id="PS50158"/>
    </source>
</evidence>
<evidence type="ECO:0000256" key="2">
    <source>
        <dbReference type="ARBA" id="ARBA00010382"/>
    </source>
</evidence>
<keyword evidence="5 10" id="KW-0863">Zinc-finger</keyword>
<evidence type="ECO:0000256" key="8">
    <source>
        <dbReference type="ARBA" id="ARBA00023187"/>
    </source>
</evidence>
<organism evidence="15">
    <name type="scientific">Mucochytrium quahogii</name>
    <dbReference type="NCBI Taxonomy" id="96639"/>
    <lineage>
        <taxon>Eukaryota</taxon>
        <taxon>Sar</taxon>
        <taxon>Stramenopiles</taxon>
        <taxon>Bigyra</taxon>
        <taxon>Labyrinthulomycetes</taxon>
        <taxon>Thraustochytrida</taxon>
        <taxon>Thraustochytriidae</taxon>
        <taxon>Mucochytrium</taxon>
    </lineage>
</organism>
<keyword evidence="12" id="KW-0747">Spliceosome</keyword>
<name>A0A7S2RT12_9STRA</name>
<keyword evidence="7 11" id="KW-0694">RNA-binding</keyword>
<evidence type="ECO:0000256" key="4">
    <source>
        <dbReference type="ARBA" id="ARBA00022723"/>
    </source>
</evidence>
<dbReference type="SMART" id="SM00343">
    <property type="entry name" value="ZnF_C2HC"/>
    <property type="match status" value="2"/>
</dbReference>
<dbReference type="InterPro" id="IPR001878">
    <property type="entry name" value="Znf_CCHC"/>
</dbReference>
<dbReference type="SUPFAM" id="SSF57756">
    <property type="entry name" value="Retrovirus zinc finger-like domains"/>
    <property type="match status" value="1"/>
</dbReference>
<evidence type="ECO:0000256" key="7">
    <source>
        <dbReference type="ARBA" id="ARBA00022884"/>
    </source>
</evidence>
<dbReference type="CDD" id="cd02395">
    <property type="entry name" value="KH-I_BBP"/>
    <property type="match status" value="1"/>
</dbReference>
<evidence type="ECO:0000256" key="13">
    <source>
        <dbReference type="SAM" id="MobiDB-lite"/>
    </source>
</evidence>
<dbReference type="InterPro" id="IPR055256">
    <property type="entry name" value="KH_1_KHDC4/BBP-like"/>
</dbReference>